<dbReference type="Proteomes" id="UP001183176">
    <property type="component" value="Unassembled WGS sequence"/>
</dbReference>
<gene>
    <name evidence="3" type="ORF">RM423_12365</name>
</gene>
<keyword evidence="1" id="KW-0378">Hydrolase</keyword>
<proteinExistence type="predicted"/>
<reference evidence="4" key="1">
    <citation type="submission" date="2023-07" db="EMBL/GenBank/DDBJ databases">
        <title>30 novel species of actinomycetes from the DSMZ collection.</title>
        <authorList>
            <person name="Nouioui I."/>
        </authorList>
    </citation>
    <scope>NUCLEOTIDE SEQUENCE [LARGE SCALE GENOMIC DNA]</scope>
    <source>
        <strain evidence="4">DSM 44399</strain>
    </source>
</reference>
<dbReference type="Pfam" id="PF00857">
    <property type="entry name" value="Isochorismatase"/>
    <property type="match status" value="1"/>
</dbReference>
<dbReference type="RefSeq" id="WP_311423346.1">
    <property type="nucleotide sequence ID" value="NZ_JAVREH010000014.1"/>
</dbReference>
<dbReference type="InterPro" id="IPR050272">
    <property type="entry name" value="Isochorismatase-like_hydrls"/>
</dbReference>
<dbReference type="PANTHER" id="PTHR43540">
    <property type="entry name" value="PEROXYUREIDOACRYLATE/UREIDOACRYLATE AMIDOHYDROLASE-RELATED"/>
    <property type="match status" value="1"/>
</dbReference>
<feature type="domain" description="Isochorismatase-like" evidence="2">
    <location>
        <begin position="2"/>
        <end position="95"/>
    </location>
</feature>
<dbReference type="EMBL" id="JAVREH010000014">
    <property type="protein sequence ID" value="MDT0262187.1"/>
    <property type="molecule type" value="Genomic_DNA"/>
</dbReference>
<organism evidence="3 4">
    <name type="scientific">Jatrophihabitans lederbergiae</name>
    <dbReference type="NCBI Taxonomy" id="3075547"/>
    <lineage>
        <taxon>Bacteria</taxon>
        <taxon>Bacillati</taxon>
        <taxon>Actinomycetota</taxon>
        <taxon>Actinomycetes</taxon>
        <taxon>Jatrophihabitantales</taxon>
        <taxon>Jatrophihabitantaceae</taxon>
        <taxon>Jatrophihabitans</taxon>
    </lineage>
</organism>
<dbReference type="InterPro" id="IPR036380">
    <property type="entry name" value="Isochorismatase-like_sf"/>
</dbReference>
<dbReference type="InterPro" id="IPR000868">
    <property type="entry name" value="Isochorismatase-like_dom"/>
</dbReference>
<evidence type="ECO:0000256" key="1">
    <source>
        <dbReference type="ARBA" id="ARBA00022801"/>
    </source>
</evidence>
<keyword evidence="4" id="KW-1185">Reference proteome</keyword>
<sequence>MLAERARDRGAPVVAIQRTGPARTPFDPADPGWQLSPRLRLHDDDLPLRKSATDSFFQTDLAELLAERDVDTVVIPGAATDYCVDATARSALSHGST</sequence>
<protein>
    <submittedName>
        <fullName evidence="3">Isochorismatase family protein</fullName>
    </submittedName>
</protein>
<comment type="caution">
    <text evidence="3">The sequence shown here is derived from an EMBL/GenBank/DDBJ whole genome shotgun (WGS) entry which is preliminary data.</text>
</comment>
<dbReference type="Gene3D" id="3.40.50.850">
    <property type="entry name" value="Isochorismatase-like"/>
    <property type="match status" value="1"/>
</dbReference>
<dbReference type="SUPFAM" id="SSF52499">
    <property type="entry name" value="Isochorismatase-like hydrolases"/>
    <property type="match status" value="1"/>
</dbReference>
<evidence type="ECO:0000259" key="2">
    <source>
        <dbReference type="Pfam" id="PF00857"/>
    </source>
</evidence>
<name>A0ABU2JB18_9ACTN</name>
<evidence type="ECO:0000313" key="3">
    <source>
        <dbReference type="EMBL" id="MDT0262187.1"/>
    </source>
</evidence>
<evidence type="ECO:0000313" key="4">
    <source>
        <dbReference type="Proteomes" id="UP001183176"/>
    </source>
</evidence>
<accession>A0ABU2JB18</accession>